<sequence length="169" mass="18323">MSLRLLLIRHAKSAWDDPVCADRDRPLAARGQRAAPLIGRWIADQGHAPGQALVSSARRTCETWSLLAPLLGDPPAVFLDALYHAPPDVMLRCLRSAESPVVALVGHNPGIAEFAAQMLARPPRNADFLRFPTCATLIAEFPAADWAELRRGTGRLIAFTTPRTLDSAA</sequence>
<dbReference type="PANTHER" id="PTHR47623:SF1">
    <property type="entry name" value="OS09G0287300 PROTEIN"/>
    <property type="match status" value="1"/>
</dbReference>
<gene>
    <name evidence="1" type="ORF">ACFQXB_01460</name>
</gene>
<dbReference type="InterPro" id="IPR029033">
    <property type="entry name" value="His_PPase_superfam"/>
</dbReference>
<dbReference type="RefSeq" id="WP_377398014.1">
    <property type="nucleotide sequence ID" value="NZ_JBHTFQ010000001.1"/>
</dbReference>
<name>A0ABW2UHQ2_9RHOB</name>
<dbReference type="Proteomes" id="UP001596516">
    <property type="component" value="Unassembled WGS sequence"/>
</dbReference>
<accession>A0ABW2UHQ2</accession>
<evidence type="ECO:0000313" key="2">
    <source>
        <dbReference type="Proteomes" id="UP001596516"/>
    </source>
</evidence>
<dbReference type="SMART" id="SM00855">
    <property type="entry name" value="PGAM"/>
    <property type="match status" value="1"/>
</dbReference>
<dbReference type="PANTHER" id="PTHR47623">
    <property type="entry name" value="OS09G0287300 PROTEIN"/>
    <property type="match status" value="1"/>
</dbReference>
<organism evidence="1 2">
    <name type="scientific">Plastorhodobacter daqingensis</name>
    <dbReference type="NCBI Taxonomy" id="1387281"/>
    <lineage>
        <taxon>Bacteria</taxon>
        <taxon>Pseudomonadati</taxon>
        <taxon>Pseudomonadota</taxon>
        <taxon>Alphaproteobacteria</taxon>
        <taxon>Rhodobacterales</taxon>
        <taxon>Paracoccaceae</taxon>
        <taxon>Plastorhodobacter</taxon>
    </lineage>
</organism>
<dbReference type="Gene3D" id="3.40.50.1240">
    <property type="entry name" value="Phosphoglycerate mutase-like"/>
    <property type="match status" value="1"/>
</dbReference>
<protein>
    <submittedName>
        <fullName evidence="1">SixA phosphatase family protein</fullName>
    </submittedName>
</protein>
<dbReference type="CDD" id="cd07067">
    <property type="entry name" value="HP_PGM_like"/>
    <property type="match status" value="1"/>
</dbReference>
<keyword evidence="2" id="KW-1185">Reference proteome</keyword>
<evidence type="ECO:0000313" key="1">
    <source>
        <dbReference type="EMBL" id="MFC7702858.1"/>
    </source>
</evidence>
<proteinExistence type="predicted"/>
<dbReference type="Pfam" id="PF00300">
    <property type="entry name" value="His_Phos_1"/>
    <property type="match status" value="1"/>
</dbReference>
<reference evidence="2" key="1">
    <citation type="journal article" date="2019" name="Int. J. Syst. Evol. Microbiol.">
        <title>The Global Catalogue of Microorganisms (GCM) 10K type strain sequencing project: providing services to taxonomists for standard genome sequencing and annotation.</title>
        <authorList>
            <consortium name="The Broad Institute Genomics Platform"/>
            <consortium name="The Broad Institute Genome Sequencing Center for Infectious Disease"/>
            <person name="Wu L."/>
            <person name="Ma J."/>
        </authorList>
    </citation>
    <scope>NUCLEOTIDE SEQUENCE [LARGE SCALE GENOMIC DNA]</scope>
    <source>
        <strain evidence="2">CGMCC 1.12750</strain>
    </source>
</reference>
<dbReference type="InterPro" id="IPR013078">
    <property type="entry name" value="His_Pase_superF_clade-1"/>
</dbReference>
<dbReference type="SUPFAM" id="SSF53254">
    <property type="entry name" value="Phosphoglycerate mutase-like"/>
    <property type="match status" value="1"/>
</dbReference>
<dbReference type="EMBL" id="JBHTFQ010000001">
    <property type="protein sequence ID" value="MFC7702858.1"/>
    <property type="molecule type" value="Genomic_DNA"/>
</dbReference>
<comment type="caution">
    <text evidence="1">The sequence shown here is derived from an EMBL/GenBank/DDBJ whole genome shotgun (WGS) entry which is preliminary data.</text>
</comment>